<gene>
    <name evidence="2" type="ORF">BXY75_3268</name>
</gene>
<comment type="caution">
    <text evidence="2">The sequence shown here is derived from an EMBL/GenBank/DDBJ whole genome shotgun (WGS) entry which is preliminary data.</text>
</comment>
<feature type="transmembrane region" description="Helical" evidence="1">
    <location>
        <begin position="34"/>
        <end position="62"/>
    </location>
</feature>
<dbReference type="Proteomes" id="UP000271339">
    <property type="component" value="Unassembled WGS sequence"/>
</dbReference>
<accession>A0A3L9YQI5</accession>
<evidence type="ECO:0000313" key="2">
    <source>
        <dbReference type="EMBL" id="RMA56752.1"/>
    </source>
</evidence>
<keyword evidence="3" id="KW-1185">Reference proteome</keyword>
<organism evidence="2 3">
    <name type="scientific">Ulvibacter antarcticus</name>
    <dbReference type="NCBI Taxonomy" id="442714"/>
    <lineage>
        <taxon>Bacteria</taxon>
        <taxon>Pseudomonadati</taxon>
        <taxon>Bacteroidota</taxon>
        <taxon>Flavobacteriia</taxon>
        <taxon>Flavobacteriales</taxon>
        <taxon>Flavobacteriaceae</taxon>
        <taxon>Ulvibacter</taxon>
    </lineage>
</organism>
<keyword evidence="1" id="KW-0812">Transmembrane</keyword>
<evidence type="ECO:0008006" key="4">
    <source>
        <dbReference type="Google" id="ProtNLM"/>
    </source>
</evidence>
<sequence>MKRLQISINVALSFFCLGTLLFLIQLILHDYSSFMVIGFFYLITAIVVNLMVLLALIVALIVDDQKIKTLQSMGVSLSNIPIAALYAFIILKIV</sequence>
<evidence type="ECO:0000313" key="3">
    <source>
        <dbReference type="Proteomes" id="UP000271339"/>
    </source>
</evidence>
<feature type="transmembrane region" description="Helical" evidence="1">
    <location>
        <begin position="7"/>
        <end position="28"/>
    </location>
</feature>
<feature type="transmembrane region" description="Helical" evidence="1">
    <location>
        <begin position="74"/>
        <end position="93"/>
    </location>
</feature>
<dbReference type="AlphaFoldDB" id="A0A3L9YQI5"/>
<keyword evidence="1" id="KW-0472">Membrane</keyword>
<reference evidence="2 3" key="1">
    <citation type="submission" date="2018-10" db="EMBL/GenBank/DDBJ databases">
        <title>Genomic Encyclopedia of Archaeal and Bacterial Type Strains, Phase II (KMG-II): from individual species to whole genera.</title>
        <authorList>
            <person name="Goeker M."/>
        </authorList>
    </citation>
    <scope>NUCLEOTIDE SEQUENCE [LARGE SCALE GENOMIC DNA]</scope>
    <source>
        <strain evidence="2 3">DSM 23424</strain>
    </source>
</reference>
<evidence type="ECO:0000256" key="1">
    <source>
        <dbReference type="SAM" id="Phobius"/>
    </source>
</evidence>
<keyword evidence="1" id="KW-1133">Transmembrane helix</keyword>
<proteinExistence type="predicted"/>
<protein>
    <recommendedName>
        <fullName evidence="4">LIVCS family branched-chain amino acid:cation transporter</fullName>
    </recommendedName>
</protein>
<dbReference type="RefSeq" id="WP_121908792.1">
    <property type="nucleotide sequence ID" value="NZ_REFC01000016.1"/>
</dbReference>
<name>A0A3L9YQI5_9FLAO</name>
<dbReference type="EMBL" id="REFC01000016">
    <property type="protein sequence ID" value="RMA56752.1"/>
    <property type="molecule type" value="Genomic_DNA"/>
</dbReference>